<dbReference type="AlphaFoldDB" id="A0A1L9WJB9"/>
<protein>
    <submittedName>
        <fullName evidence="2">Uncharacterized protein</fullName>
    </submittedName>
</protein>
<feature type="region of interest" description="Disordered" evidence="1">
    <location>
        <begin position="132"/>
        <end position="159"/>
    </location>
</feature>
<dbReference type="STRING" id="690307.A0A1L9WJB9"/>
<keyword evidence="3" id="KW-1185">Reference proteome</keyword>
<gene>
    <name evidence="2" type="ORF">ASPACDRAFT_47018</name>
</gene>
<name>A0A1L9WJB9_ASPA1</name>
<reference evidence="3" key="1">
    <citation type="journal article" date="2017" name="Genome Biol.">
        <title>Comparative genomics reveals high biological diversity and specific adaptations in the industrially and medically important fungal genus Aspergillus.</title>
        <authorList>
            <person name="de Vries R.P."/>
            <person name="Riley R."/>
            <person name="Wiebenga A."/>
            <person name="Aguilar-Osorio G."/>
            <person name="Amillis S."/>
            <person name="Uchima C.A."/>
            <person name="Anderluh G."/>
            <person name="Asadollahi M."/>
            <person name="Askin M."/>
            <person name="Barry K."/>
            <person name="Battaglia E."/>
            <person name="Bayram O."/>
            <person name="Benocci T."/>
            <person name="Braus-Stromeyer S.A."/>
            <person name="Caldana C."/>
            <person name="Canovas D."/>
            <person name="Cerqueira G.C."/>
            <person name="Chen F."/>
            <person name="Chen W."/>
            <person name="Choi C."/>
            <person name="Clum A."/>
            <person name="Dos Santos R.A."/>
            <person name="Damasio A.R."/>
            <person name="Diallinas G."/>
            <person name="Emri T."/>
            <person name="Fekete E."/>
            <person name="Flipphi M."/>
            <person name="Freyberg S."/>
            <person name="Gallo A."/>
            <person name="Gournas C."/>
            <person name="Habgood R."/>
            <person name="Hainaut M."/>
            <person name="Harispe M.L."/>
            <person name="Henrissat B."/>
            <person name="Hilden K.S."/>
            <person name="Hope R."/>
            <person name="Hossain A."/>
            <person name="Karabika E."/>
            <person name="Karaffa L."/>
            <person name="Karanyi Z."/>
            <person name="Krasevec N."/>
            <person name="Kuo A."/>
            <person name="Kusch H."/>
            <person name="LaButti K."/>
            <person name="Lagendijk E.L."/>
            <person name="Lapidus A."/>
            <person name="Levasseur A."/>
            <person name="Lindquist E."/>
            <person name="Lipzen A."/>
            <person name="Logrieco A.F."/>
            <person name="MacCabe A."/>
            <person name="Maekelae M.R."/>
            <person name="Malavazi I."/>
            <person name="Melin P."/>
            <person name="Meyer V."/>
            <person name="Mielnichuk N."/>
            <person name="Miskei M."/>
            <person name="Molnar A.P."/>
            <person name="Mule G."/>
            <person name="Ngan C.Y."/>
            <person name="Orejas M."/>
            <person name="Orosz E."/>
            <person name="Ouedraogo J.P."/>
            <person name="Overkamp K.M."/>
            <person name="Park H.-S."/>
            <person name="Perrone G."/>
            <person name="Piumi F."/>
            <person name="Punt P.J."/>
            <person name="Ram A.F."/>
            <person name="Ramon A."/>
            <person name="Rauscher S."/>
            <person name="Record E."/>
            <person name="Riano-Pachon D.M."/>
            <person name="Robert V."/>
            <person name="Roehrig J."/>
            <person name="Ruller R."/>
            <person name="Salamov A."/>
            <person name="Salih N.S."/>
            <person name="Samson R.A."/>
            <person name="Sandor E."/>
            <person name="Sanguinetti M."/>
            <person name="Schuetze T."/>
            <person name="Sepcic K."/>
            <person name="Shelest E."/>
            <person name="Sherlock G."/>
            <person name="Sophianopoulou V."/>
            <person name="Squina F.M."/>
            <person name="Sun H."/>
            <person name="Susca A."/>
            <person name="Todd R.B."/>
            <person name="Tsang A."/>
            <person name="Unkles S.E."/>
            <person name="van de Wiele N."/>
            <person name="van Rossen-Uffink D."/>
            <person name="Oliveira J.V."/>
            <person name="Vesth T.C."/>
            <person name="Visser J."/>
            <person name="Yu J.-H."/>
            <person name="Zhou M."/>
            <person name="Andersen M.R."/>
            <person name="Archer D.B."/>
            <person name="Baker S.E."/>
            <person name="Benoit I."/>
            <person name="Brakhage A.A."/>
            <person name="Braus G.H."/>
            <person name="Fischer R."/>
            <person name="Frisvad J.C."/>
            <person name="Goldman G.H."/>
            <person name="Houbraken J."/>
            <person name="Oakley B."/>
            <person name="Pocsi I."/>
            <person name="Scazzocchio C."/>
            <person name="Seiboth B."/>
            <person name="vanKuyk P.A."/>
            <person name="Wortman J."/>
            <person name="Dyer P.S."/>
            <person name="Grigoriev I.V."/>
        </authorList>
    </citation>
    <scope>NUCLEOTIDE SEQUENCE [LARGE SCALE GENOMIC DNA]</scope>
    <source>
        <strain evidence="3">ATCC 16872 / CBS 172.66 / WB 5094</strain>
    </source>
</reference>
<accession>A0A1L9WJB9</accession>
<organism evidence="2 3">
    <name type="scientific">Aspergillus aculeatus (strain ATCC 16872 / CBS 172.66 / WB 5094)</name>
    <dbReference type="NCBI Taxonomy" id="690307"/>
    <lineage>
        <taxon>Eukaryota</taxon>
        <taxon>Fungi</taxon>
        <taxon>Dikarya</taxon>
        <taxon>Ascomycota</taxon>
        <taxon>Pezizomycotina</taxon>
        <taxon>Eurotiomycetes</taxon>
        <taxon>Eurotiomycetidae</taxon>
        <taxon>Eurotiales</taxon>
        <taxon>Aspergillaceae</taxon>
        <taxon>Aspergillus</taxon>
        <taxon>Aspergillus subgen. Circumdati</taxon>
    </lineage>
</organism>
<dbReference type="RefSeq" id="XP_020052588.1">
    <property type="nucleotide sequence ID" value="XM_020201878.1"/>
</dbReference>
<dbReference type="GeneID" id="30975692"/>
<dbReference type="Proteomes" id="UP000184546">
    <property type="component" value="Unassembled WGS sequence"/>
</dbReference>
<dbReference type="EMBL" id="KV878986">
    <property type="protein sequence ID" value="OJJ96248.1"/>
    <property type="molecule type" value="Genomic_DNA"/>
</dbReference>
<evidence type="ECO:0000313" key="3">
    <source>
        <dbReference type="Proteomes" id="UP000184546"/>
    </source>
</evidence>
<sequence length="169" mass="18605">MTAMVLPALDFPVAQITEPQGARPHFVHELITRLDRYCLIRVNGTPASGKTTMMNLEEARVEKAGGWTLYLKALVGVPGRSLRNHPCYILVDEAHESYWDKQLWGALFKSCGPGDAARIVLFTRYGTTEGYDHQPEKVFQDPNDLPSAPADITPAGGDGPRVEADWLAA</sequence>
<evidence type="ECO:0000256" key="1">
    <source>
        <dbReference type="SAM" id="MobiDB-lite"/>
    </source>
</evidence>
<dbReference type="VEuPathDB" id="FungiDB:ASPACDRAFT_47018"/>
<evidence type="ECO:0000313" key="2">
    <source>
        <dbReference type="EMBL" id="OJJ96248.1"/>
    </source>
</evidence>
<proteinExistence type="predicted"/>
<dbReference type="OrthoDB" id="2364732at2759"/>